<gene>
    <name evidence="1" type="ORF">ABE541_21130</name>
</gene>
<protein>
    <submittedName>
        <fullName evidence="1">Toxin-antitoxin system YwqK family antitoxin</fullName>
    </submittedName>
</protein>
<dbReference type="Proteomes" id="UP001409291">
    <property type="component" value="Unassembled WGS sequence"/>
</dbReference>
<dbReference type="SUPFAM" id="SSF82185">
    <property type="entry name" value="Histone H3 K4-specific methyltransferase SET7/9 N-terminal domain"/>
    <property type="match status" value="2"/>
</dbReference>
<sequence length="229" mass="27026">MKQLITFLALLLVHVLVFSQTEHKIFYDNGNLKQVGQFDANGNCTGEWKYYGYSGKLEKVGNFLNQQQIGEWFFYIDGYLYNIANYKDGVIQTDKWYHKNGKTLALGQYKDGKKTGKWKFYQESGALKQIGRYKDGKEDGNWIWFYSNNQIACRGKYKKGLKTKGWRWYYENGNLKNVSNYVNGKRNGQWKWYNENGVLLEMGQFKSGDKRGQWKLYNENGNLTETRNY</sequence>
<dbReference type="Pfam" id="PF07661">
    <property type="entry name" value="MORN_2"/>
    <property type="match status" value="8"/>
</dbReference>
<comment type="caution">
    <text evidence="1">The sequence shown here is derived from an EMBL/GenBank/DDBJ whole genome shotgun (WGS) entry which is preliminary data.</text>
</comment>
<evidence type="ECO:0000313" key="1">
    <source>
        <dbReference type="EMBL" id="MEN5379783.1"/>
    </source>
</evidence>
<proteinExistence type="predicted"/>
<name>A0ABV0BZQ7_9SPHI</name>
<dbReference type="InterPro" id="IPR011652">
    <property type="entry name" value="MORN_2"/>
</dbReference>
<evidence type="ECO:0000313" key="2">
    <source>
        <dbReference type="Proteomes" id="UP001409291"/>
    </source>
</evidence>
<keyword evidence="2" id="KW-1185">Reference proteome</keyword>
<dbReference type="PANTHER" id="PTHR33706">
    <property type="entry name" value="MORN VARIANT REPEAT PROTEIN"/>
    <property type="match status" value="1"/>
</dbReference>
<accession>A0ABV0BZQ7</accession>
<dbReference type="Gene3D" id="3.90.930.1">
    <property type="match status" value="2"/>
</dbReference>
<dbReference type="EMBL" id="JBDJNQ010000011">
    <property type="protein sequence ID" value="MEN5379783.1"/>
    <property type="molecule type" value="Genomic_DNA"/>
</dbReference>
<organism evidence="1 2">
    <name type="scientific">Sphingobacterium kitahiroshimense</name>
    <dbReference type="NCBI Taxonomy" id="470446"/>
    <lineage>
        <taxon>Bacteria</taxon>
        <taxon>Pseudomonadati</taxon>
        <taxon>Bacteroidota</taxon>
        <taxon>Sphingobacteriia</taxon>
        <taxon>Sphingobacteriales</taxon>
        <taxon>Sphingobacteriaceae</taxon>
        <taxon>Sphingobacterium</taxon>
    </lineage>
</organism>
<reference evidence="1 2" key="1">
    <citation type="submission" date="2024-04" db="EMBL/GenBank/DDBJ databases">
        <title>WGS of bacteria from Torrens River.</title>
        <authorList>
            <person name="Wyrsch E.R."/>
            <person name="Drigo B."/>
        </authorList>
    </citation>
    <scope>NUCLEOTIDE SEQUENCE [LARGE SCALE GENOMIC DNA]</scope>
    <source>
        <strain evidence="1 2">TWI391</strain>
    </source>
</reference>
<dbReference type="PANTHER" id="PTHR33706:SF1">
    <property type="entry name" value="TPR REPEAT PROTEIN"/>
    <property type="match status" value="1"/>
</dbReference>
<dbReference type="RefSeq" id="WP_346582636.1">
    <property type="nucleotide sequence ID" value="NZ_JBDJLH010000001.1"/>
</dbReference>